<reference evidence="8 9" key="1">
    <citation type="journal article" date="2014" name="Genome Announc.">
        <title>Genome Sequence of the Microsporidian Species Nematocida sp1 Strain ERTm6 (ATCC PRA-372).</title>
        <authorList>
            <person name="Bakowski M.A."/>
            <person name="Priest M."/>
            <person name="Young S."/>
            <person name="Cuomo C.A."/>
            <person name="Troemel E.R."/>
        </authorList>
    </citation>
    <scope>NUCLEOTIDE SEQUENCE [LARGE SCALE GENOMIC DNA]</scope>
    <source>
        <strain evidence="8 9">ERTm6</strain>
    </source>
</reference>
<name>A0A086J2S4_NEMA1</name>
<dbReference type="AlphaFoldDB" id="A0A086J2S4"/>
<feature type="compositionally biased region" description="Basic and acidic residues" evidence="6">
    <location>
        <begin position="129"/>
        <end position="161"/>
    </location>
</feature>
<dbReference type="GO" id="GO:0007129">
    <property type="term" value="P:homologous chromosome pairing at meiosis"/>
    <property type="evidence" value="ECO:0007669"/>
    <property type="project" value="TreeGrafter"/>
</dbReference>
<dbReference type="GO" id="GO:0000709">
    <property type="term" value="P:meiotic joint molecule formation"/>
    <property type="evidence" value="ECO:0007669"/>
    <property type="project" value="TreeGrafter"/>
</dbReference>
<protein>
    <recommendedName>
        <fullName evidence="7">Homologous-pairing protein 2 winged helix domain-containing protein</fullName>
    </recommendedName>
</protein>
<feature type="region of interest" description="Disordered" evidence="6">
    <location>
        <begin position="125"/>
        <end position="161"/>
    </location>
</feature>
<gene>
    <name evidence="8" type="ORF">NESG_00588</name>
</gene>
<dbReference type="Gene3D" id="1.10.10.10">
    <property type="entry name" value="Winged helix-like DNA-binding domain superfamily/Winged helix DNA-binding domain"/>
    <property type="match status" value="1"/>
</dbReference>
<keyword evidence="9" id="KW-1185">Reference proteome</keyword>
<feature type="compositionally biased region" description="Acidic residues" evidence="6">
    <location>
        <begin position="47"/>
        <end position="89"/>
    </location>
</feature>
<feature type="region of interest" description="Disordered" evidence="6">
    <location>
        <begin position="1"/>
        <end position="113"/>
    </location>
</feature>
<comment type="similarity">
    <text evidence="2">Belongs to the HOP2 family.</text>
</comment>
<dbReference type="Proteomes" id="UP000054524">
    <property type="component" value="Unassembled WGS sequence"/>
</dbReference>
<dbReference type="Pfam" id="PF07106">
    <property type="entry name" value="WHD_TBPIP"/>
    <property type="match status" value="1"/>
</dbReference>
<dbReference type="InterPro" id="IPR036388">
    <property type="entry name" value="WH-like_DNA-bd_sf"/>
</dbReference>
<accession>A0A086J2S4</accession>
<dbReference type="GO" id="GO:0000794">
    <property type="term" value="C:condensed nuclear chromosome"/>
    <property type="evidence" value="ECO:0007669"/>
    <property type="project" value="TreeGrafter"/>
</dbReference>
<dbReference type="GO" id="GO:0010774">
    <property type="term" value="P:meiotic strand invasion involved in reciprocal meiotic recombination"/>
    <property type="evidence" value="ECO:0007669"/>
    <property type="project" value="TreeGrafter"/>
</dbReference>
<dbReference type="GO" id="GO:0003690">
    <property type="term" value="F:double-stranded DNA binding"/>
    <property type="evidence" value="ECO:0007669"/>
    <property type="project" value="TreeGrafter"/>
</dbReference>
<dbReference type="RefSeq" id="XP_052904997.1">
    <property type="nucleotide sequence ID" value="XM_053048237.1"/>
</dbReference>
<dbReference type="GeneID" id="77675561"/>
<feature type="compositionally biased region" description="Acidic residues" evidence="6">
    <location>
        <begin position="100"/>
        <end position="110"/>
    </location>
</feature>
<proteinExistence type="inferred from homology"/>
<keyword evidence="5" id="KW-0469">Meiosis</keyword>
<evidence type="ECO:0000256" key="6">
    <source>
        <dbReference type="SAM" id="MobiDB-lite"/>
    </source>
</evidence>
<evidence type="ECO:0000256" key="4">
    <source>
        <dbReference type="ARBA" id="ARBA00023242"/>
    </source>
</evidence>
<evidence type="ECO:0000313" key="9">
    <source>
        <dbReference type="Proteomes" id="UP000054524"/>
    </source>
</evidence>
<keyword evidence="4" id="KW-0539">Nucleus</keyword>
<dbReference type="PANTHER" id="PTHR15938">
    <property type="entry name" value="TBP-1 INTERACTING PROTEIN"/>
    <property type="match status" value="1"/>
</dbReference>
<dbReference type="EMBL" id="AKIJ01000002">
    <property type="protein sequence ID" value="KFG26442.1"/>
    <property type="molecule type" value="Genomic_DNA"/>
</dbReference>
<evidence type="ECO:0000256" key="2">
    <source>
        <dbReference type="ARBA" id="ARBA00007922"/>
    </source>
</evidence>
<evidence type="ECO:0000256" key="3">
    <source>
        <dbReference type="ARBA" id="ARBA00023172"/>
    </source>
</evidence>
<keyword evidence="3" id="KW-0233">DNA recombination</keyword>
<evidence type="ECO:0000313" key="8">
    <source>
        <dbReference type="EMBL" id="KFG26442.1"/>
    </source>
</evidence>
<comment type="caution">
    <text evidence="8">The sequence shown here is derived from an EMBL/GenBank/DDBJ whole genome shotgun (WGS) entry which is preliminary data.</text>
</comment>
<dbReference type="HOGENOM" id="CLU_737876_0_0_1"/>
<dbReference type="GO" id="GO:0120231">
    <property type="term" value="C:DNA recombinase auxiliary factor complex"/>
    <property type="evidence" value="ECO:0007669"/>
    <property type="project" value="TreeGrafter"/>
</dbReference>
<evidence type="ECO:0000256" key="5">
    <source>
        <dbReference type="ARBA" id="ARBA00023254"/>
    </source>
</evidence>
<evidence type="ECO:0000259" key="7">
    <source>
        <dbReference type="Pfam" id="PF07106"/>
    </source>
</evidence>
<dbReference type="GO" id="GO:0120230">
    <property type="term" value="F:recombinase activator activity"/>
    <property type="evidence" value="ECO:0007669"/>
    <property type="project" value="TreeGrafter"/>
</dbReference>
<comment type="subcellular location">
    <subcellularLocation>
        <location evidence="1">Nucleus</location>
    </subcellularLocation>
</comment>
<feature type="domain" description="Homologous-pairing protein 2 winged helix" evidence="7">
    <location>
        <begin position="182"/>
        <end position="240"/>
    </location>
</feature>
<sequence>MRKAQERKKADSNSSSASPRKRGRPARSPVLSEEEENMQNSIILSSTEDELILSETEPEVMPNEETDQEIELSQEEEPEQPEEEEDEEENKAPESNAQPSEDEFDAENLEYFEYKKPTRRSVAALITPKEPKETPVKKAAVKKEPVKEPVKKEPAVKKGAAKKETAKRIKVEDEMLDRNMAEIKKFIRERNEPLNTVEIVNNFQTGPFAMGQTTIRKLLLNLIQDKEIVEKRAGITAVYLPVHSEEDNNEETPELDVKLAEVKAQKEEIEAVVNAMRKEKRELLMYPADEVMKQEFEAICKELSIKQARIAEFAGSNRVIDPAEKKNLEKKLEEKVSLKKKVKKHFKNILDAVAEGANQRPADFLESIGITKPEC</sequence>
<dbReference type="PANTHER" id="PTHR15938:SF0">
    <property type="entry name" value="HOMOLOGOUS-PAIRING PROTEIN 2 HOMOLOG"/>
    <property type="match status" value="1"/>
</dbReference>
<organism evidence="8 9">
    <name type="scientific">Nematocida ausubeli (strain ATCC PRA-371 / ERTm2)</name>
    <name type="common">Nematode killer fungus</name>
    <dbReference type="NCBI Taxonomy" id="1913371"/>
    <lineage>
        <taxon>Eukaryota</taxon>
        <taxon>Fungi</taxon>
        <taxon>Fungi incertae sedis</taxon>
        <taxon>Microsporidia</taxon>
        <taxon>Nematocida</taxon>
    </lineage>
</organism>
<dbReference type="InterPro" id="IPR010776">
    <property type="entry name" value="Hop2_WH_dom"/>
</dbReference>
<evidence type="ECO:0000256" key="1">
    <source>
        <dbReference type="ARBA" id="ARBA00004123"/>
    </source>
</evidence>